<protein>
    <submittedName>
        <fullName evidence="1">Uncharacterized protein</fullName>
    </submittedName>
</protein>
<evidence type="ECO:0000313" key="1">
    <source>
        <dbReference type="EMBL" id="KAB8201863.1"/>
    </source>
</evidence>
<proteinExistence type="predicted"/>
<sequence>MAMLIAVETWKISQWPMDEVNSIPTSDTVRNVFPAADNIATWTPQSTRHINSRPPMFCRRYRFLTDYQLELMVWSMKPIYCLPRSAPPVSGSSPLKPSAFLASRVEASHSASATRTRRSSLLSANFDRMENDEDIEVVGSRRATPRKGSKYPFCARFDRLVRPLCGVGIPFVPVDRALVVRDF</sequence>
<dbReference type="EMBL" id="ML735013">
    <property type="protein sequence ID" value="KAB8201863.1"/>
    <property type="molecule type" value="Genomic_DNA"/>
</dbReference>
<dbReference type="AlphaFoldDB" id="A0A5N6DC44"/>
<reference evidence="1 2" key="1">
    <citation type="submission" date="2019-04" db="EMBL/GenBank/DDBJ databases">
        <title>Fungal friends and foes A comparative genomics study of 23 Aspergillus species from section Flavi.</title>
        <authorList>
            <consortium name="DOE Joint Genome Institute"/>
            <person name="Kjaerbolling I."/>
            <person name="Vesth T.C."/>
            <person name="Frisvad J.C."/>
            <person name="Nybo J.L."/>
            <person name="Theobald S."/>
            <person name="Kildgaard S."/>
            <person name="Petersen T.I."/>
            <person name="Kuo A."/>
            <person name="Sato A."/>
            <person name="Lyhne E.K."/>
            <person name="Kogle M.E."/>
            <person name="Wiebenga A."/>
            <person name="Kun R.S."/>
            <person name="Lubbers R.J."/>
            <person name="Makela M.R."/>
            <person name="Barry K."/>
            <person name="Chovatia M."/>
            <person name="Clum A."/>
            <person name="Daum C."/>
            <person name="Haridas S."/>
            <person name="He G."/>
            <person name="LaButti K."/>
            <person name="Lipzen A."/>
            <person name="Mondo S."/>
            <person name="Pangilinan J."/>
            <person name="Riley R."/>
            <person name="Salamov A."/>
            <person name="Simmons B.A."/>
            <person name="Magnuson J.K."/>
            <person name="Henrissat B."/>
            <person name="Mortensen U.H."/>
            <person name="Larsen T.O."/>
            <person name="De vries R.P."/>
            <person name="Grigoriev I.V."/>
            <person name="Machida M."/>
            <person name="Baker S.E."/>
            <person name="Andersen M.R."/>
        </authorList>
    </citation>
    <scope>NUCLEOTIDE SEQUENCE [LARGE SCALE GENOMIC DNA]</scope>
    <source>
        <strain evidence="1 2">CBS 117618</strain>
    </source>
</reference>
<name>A0A5N6DC44_ASPPA</name>
<accession>A0A5N6DC44</accession>
<evidence type="ECO:0000313" key="2">
    <source>
        <dbReference type="Proteomes" id="UP000326532"/>
    </source>
</evidence>
<dbReference type="Proteomes" id="UP000326532">
    <property type="component" value="Unassembled WGS sequence"/>
</dbReference>
<gene>
    <name evidence="1" type="ORF">BDV34DRAFT_228927</name>
</gene>
<organism evidence="1 2">
    <name type="scientific">Aspergillus parasiticus</name>
    <dbReference type="NCBI Taxonomy" id="5067"/>
    <lineage>
        <taxon>Eukaryota</taxon>
        <taxon>Fungi</taxon>
        <taxon>Dikarya</taxon>
        <taxon>Ascomycota</taxon>
        <taxon>Pezizomycotina</taxon>
        <taxon>Eurotiomycetes</taxon>
        <taxon>Eurotiomycetidae</taxon>
        <taxon>Eurotiales</taxon>
        <taxon>Aspergillaceae</taxon>
        <taxon>Aspergillus</taxon>
        <taxon>Aspergillus subgen. Circumdati</taxon>
    </lineage>
</organism>
<keyword evidence="2" id="KW-1185">Reference proteome</keyword>
<dbReference type="VEuPathDB" id="FungiDB:BDV34DRAFT_228927"/>